<sequence>MSDEFWEEDPYFTGPPLTEELVRRAEALLGVRLPRTYLGLLARRNGGTPRRRCVFTPFPTSWAPDHFEIRGLRGIGGKWGIDSPDLGSRYLVVEWGYPDVGVVICQLPSAGHDTVMLDYRECGPEGEPAVVYVDEDRVPRRVADSFEEFTTILRTCPD</sequence>
<dbReference type="RefSeq" id="WP_121217031.1">
    <property type="nucleotide sequence ID" value="NZ_JBIUBA010000032.1"/>
</dbReference>
<protein>
    <submittedName>
        <fullName evidence="2">SUKH superfamily protein</fullName>
    </submittedName>
</protein>
<dbReference type="OrthoDB" id="4827574at2"/>
<dbReference type="Pfam" id="PF09346">
    <property type="entry name" value="SMI1_KNR4"/>
    <property type="match status" value="1"/>
</dbReference>
<evidence type="ECO:0000313" key="2">
    <source>
        <dbReference type="EMBL" id="RKT67029.1"/>
    </source>
</evidence>
<keyword evidence="3" id="KW-1185">Reference proteome</keyword>
<comment type="caution">
    <text evidence="2">The sequence shown here is derived from an EMBL/GenBank/DDBJ whole genome shotgun (WGS) entry which is preliminary data.</text>
</comment>
<dbReference type="Proteomes" id="UP000272729">
    <property type="component" value="Unassembled WGS sequence"/>
</dbReference>
<proteinExistence type="predicted"/>
<feature type="domain" description="Knr4/Smi1-like" evidence="1">
    <location>
        <begin position="16"/>
        <end position="155"/>
    </location>
</feature>
<dbReference type="InterPro" id="IPR037883">
    <property type="entry name" value="Knr4/Smi1-like_sf"/>
</dbReference>
<dbReference type="InterPro" id="IPR018958">
    <property type="entry name" value="Knr4/Smi1-like_dom"/>
</dbReference>
<name>A0A495X042_9PSEU</name>
<dbReference type="AlphaFoldDB" id="A0A495X042"/>
<gene>
    <name evidence="2" type="ORF">DFJ66_0197</name>
</gene>
<evidence type="ECO:0000259" key="1">
    <source>
        <dbReference type="SMART" id="SM00860"/>
    </source>
</evidence>
<dbReference type="Gene3D" id="3.40.1580.10">
    <property type="entry name" value="SMI1/KNR4-like"/>
    <property type="match status" value="1"/>
</dbReference>
<reference evidence="2 3" key="1">
    <citation type="submission" date="2018-10" db="EMBL/GenBank/DDBJ databases">
        <title>Sequencing the genomes of 1000 actinobacteria strains.</title>
        <authorList>
            <person name="Klenk H.-P."/>
        </authorList>
    </citation>
    <scope>NUCLEOTIDE SEQUENCE [LARGE SCALE GENOMIC DNA]</scope>
    <source>
        <strain evidence="2 3">DSM 43911</strain>
    </source>
</reference>
<dbReference type="EMBL" id="RBXR01000001">
    <property type="protein sequence ID" value="RKT67029.1"/>
    <property type="molecule type" value="Genomic_DNA"/>
</dbReference>
<accession>A0A495X042</accession>
<evidence type="ECO:0000313" key="3">
    <source>
        <dbReference type="Proteomes" id="UP000272729"/>
    </source>
</evidence>
<dbReference type="SUPFAM" id="SSF160631">
    <property type="entry name" value="SMI1/KNR4-like"/>
    <property type="match status" value="1"/>
</dbReference>
<organism evidence="2 3">
    <name type="scientific">Saccharothrix variisporea</name>
    <dbReference type="NCBI Taxonomy" id="543527"/>
    <lineage>
        <taxon>Bacteria</taxon>
        <taxon>Bacillati</taxon>
        <taxon>Actinomycetota</taxon>
        <taxon>Actinomycetes</taxon>
        <taxon>Pseudonocardiales</taxon>
        <taxon>Pseudonocardiaceae</taxon>
        <taxon>Saccharothrix</taxon>
    </lineage>
</organism>
<dbReference type="SMART" id="SM00860">
    <property type="entry name" value="SMI1_KNR4"/>
    <property type="match status" value="1"/>
</dbReference>